<organism evidence="5">
    <name type="scientific">marine sediment metagenome</name>
    <dbReference type="NCBI Taxonomy" id="412755"/>
    <lineage>
        <taxon>unclassified sequences</taxon>
        <taxon>metagenomes</taxon>
        <taxon>ecological metagenomes</taxon>
    </lineage>
</organism>
<dbReference type="GO" id="GO:0008360">
    <property type="term" value="P:regulation of cell shape"/>
    <property type="evidence" value="ECO:0007669"/>
    <property type="project" value="InterPro"/>
</dbReference>
<dbReference type="SUPFAM" id="SSF53623">
    <property type="entry name" value="MurD-like peptide ligases, catalytic domain"/>
    <property type="match status" value="1"/>
</dbReference>
<dbReference type="Pfam" id="PF08245">
    <property type="entry name" value="Mur_ligase_M"/>
    <property type="match status" value="1"/>
</dbReference>
<dbReference type="SUPFAM" id="SSF51984">
    <property type="entry name" value="MurCD N-terminal domain"/>
    <property type="match status" value="1"/>
</dbReference>
<accession>A0A0F9BVJ0</accession>
<evidence type="ECO:0000256" key="2">
    <source>
        <dbReference type="ARBA" id="ARBA00022741"/>
    </source>
</evidence>
<feature type="domain" description="Mur ligase central" evidence="4">
    <location>
        <begin position="118"/>
        <end position="225"/>
    </location>
</feature>
<keyword evidence="1" id="KW-0436">Ligase</keyword>
<dbReference type="Gene3D" id="3.40.50.720">
    <property type="entry name" value="NAD(P)-binding Rossmann-like Domain"/>
    <property type="match status" value="1"/>
</dbReference>
<dbReference type="PANTHER" id="PTHR43692:SF1">
    <property type="entry name" value="UDP-N-ACETYLMURAMOYLALANINE--D-GLUTAMATE LIGASE"/>
    <property type="match status" value="1"/>
</dbReference>
<evidence type="ECO:0000259" key="4">
    <source>
        <dbReference type="Pfam" id="PF08245"/>
    </source>
</evidence>
<feature type="non-terminal residue" evidence="5">
    <location>
        <position position="235"/>
    </location>
</feature>
<evidence type="ECO:0000256" key="3">
    <source>
        <dbReference type="ARBA" id="ARBA00022840"/>
    </source>
</evidence>
<keyword evidence="2" id="KW-0547">Nucleotide-binding</keyword>
<dbReference type="InterPro" id="IPR013221">
    <property type="entry name" value="Mur_ligase_cen"/>
</dbReference>
<gene>
    <name evidence="5" type="ORF">LCGC14_2683360</name>
</gene>
<dbReference type="GO" id="GO:0005524">
    <property type="term" value="F:ATP binding"/>
    <property type="evidence" value="ECO:0007669"/>
    <property type="project" value="UniProtKB-KW"/>
</dbReference>
<dbReference type="GO" id="GO:0051301">
    <property type="term" value="P:cell division"/>
    <property type="evidence" value="ECO:0007669"/>
    <property type="project" value="InterPro"/>
</dbReference>
<evidence type="ECO:0000256" key="1">
    <source>
        <dbReference type="ARBA" id="ARBA00022598"/>
    </source>
</evidence>
<name>A0A0F9BVJ0_9ZZZZ</name>
<dbReference type="GO" id="GO:0005737">
    <property type="term" value="C:cytoplasm"/>
    <property type="evidence" value="ECO:0007669"/>
    <property type="project" value="InterPro"/>
</dbReference>
<reference evidence="5" key="1">
    <citation type="journal article" date="2015" name="Nature">
        <title>Complex archaea that bridge the gap between prokaryotes and eukaryotes.</title>
        <authorList>
            <person name="Spang A."/>
            <person name="Saw J.H."/>
            <person name="Jorgensen S.L."/>
            <person name="Zaremba-Niedzwiedzka K."/>
            <person name="Martijn J."/>
            <person name="Lind A.E."/>
            <person name="van Eijk R."/>
            <person name="Schleper C."/>
            <person name="Guy L."/>
            <person name="Ettema T.J."/>
        </authorList>
    </citation>
    <scope>NUCLEOTIDE SEQUENCE</scope>
</reference>
<dbReference type="AlphaFoldDB" id="A0A0F9BVJ0"/>
<sequence>MDRSFFREKEVLVMGLGRFGGGLDSAIFACKSGARVTVTDLADRDCLGEALEALKEYDIEYHLGGHVEEDFTNSDIIIVNPAVPPANKFIDIALDAGKLVTSQIEIFFQLTTSRTIGITGSNGKSTTTALTAHLLRENIDEDRNYAAVHLAGNIGNRPLLAILDDIGENDLVVLEISSFQGEQLARIESACDIMVITNLTPNHLDRHGTFDAYCSAKENLFRYQRLSDNEPAISI</sequence>
<dbReference type="GO" id="GO:0008764">
    <property type="term" value="F:UDP-N-acetylmuramoylalanine-D-glutamate ligase activity"/>
    <property type="evidence" value="ECO:0007669"/>
    <property type="project" value="InterPro"/>
</dbReference>
<dbReference type="EMBL" id="LAZR01047367">
    <property type="protein sequence ID" value="KKK94389.1"/>
    <property type="molecule type" value="Genomic_DNA"/>
</dbReference>
<dbReference type="Pfam" id="PF21799">
    <property type="entry name" value="MurD-like_N"/>
    <property type="match status" value="1"/>
</dbReference>
<dbReference type="Gene3D" id="3.40.1190.10">
    <property type="entry name" value="Mur-like, catalytic domain"/>
    <property type="match status" value="1"/>
</dbReference>
<dbReference type="InterPro" id="IPR036565">
    <property type="entry name" value="Mur-like_cat_sf"/>
</dbReference>
<protein>
    <recommendedName>
        <fullName evidence="4">Mur ligase central domain-containing protein</fullName>
    </recommendedName>
</protein>
<keyword evidence="3" id="KW-0067">ATP-binding</keyword>
<proteinExistence type="predicted"/>
<dbReference type="PANTHER" id="PTHR43692">
    <property type="entry name" value="UDP-N-ACETYLMURAMOYLALANINE--D-GLUTAMATE LIGASE"/>
    <property type="match status" value="1"/>
</dbReference>
<dbReference type="InterPro" id="IPR005762">
    <property type="entry name" value="MurD"/>
</dbReference>
<comment type="caution">
    <text evidence="5">The sequence shown here is derived from an EMBL/GenBank/DDBJ whole genome shotgun (WGS) entry which is preliminary data.</text>
</comment>
<evidence type="ECO:0000313" key="5">
    <source>
        <dbReference type="EMBL" id="KKK94389.1"/>
    </source>
</evidence>